<reference evidence="4" key="1">
    <citation type="journal article" date="2006" name="Proc. Natl. Acad. Sci. U.S.A.">
        <title>The complete genome of Rhodococcus sp. RHA1 provides insights into a catabolic powerhouse.</title>
        <authorList>
            <person name="McLeod M.P."/>
            <person name="Warren R.L."/>
            <person name="Hsiao W.W.L."/>
            <person name="Araki N."/>
            <person name="Myhre M."/>
            <person name="Fernandes C."/>
            <person name="Miyazawa D."/>
            <person name="Wong W."/>
            <person name="Lillquist A.L."/>
            <person name="Wang D."/>
            <person name="Dosanjh M."/>
            <person name="Hara H."/>
            <person name="Petrescu A."/>
            <person name="Morin R.D."/>
            <person name="Yang G."/>
            <person name="Stott J.M."/>
            <person name="Schein J.E."/>
            <person name="Shin H."/>
            <person name="Smailus D."/>
            <person name="Siddiqui A.S."/>
            <person name="Marra M.A."/>
            <person name="Jones S.J.M."/>
            <person name="Holt R."/>
            <person name="Brinkman F.S.L."/>
            <person name="Miyauchi K."/>
            <person name="Fukuda M."/>
            <person name="Davies J.E."/>
            <person name="Mohn W.W."/>
            <person name="Eltis L.D."/>
        </authorList>
    </citation>
    <scope>NUCLEOTIDE SEQUENCE [LARGE SCALE GENOMIC DNA]</scope>
    <source>
        <strain evidence="4">RHA1</strain>
    </source>
</reference>
<dbReference type="InterPro" id="IPR008948">
    <property type="entry name" value="L-Aspartase-like"/>
</dbReference>
<accession>Q0SJY5</accession>
<organism evidence="3 4">
    <name type="scientific">Rhodococcus jostii (strain RHA1)</name>
    <dbReference type="NCBI Taxonomy" id="101510"/>
    <lineage>
        <taxon>Bacteria</taxon>
        <taxon>Bacillati</taxon>
        <taxon>Actinomycetota</taxon>
        <taxon>Actinomycetes</taxon>
        <taxon>Mycobacteriales</taxon>
        <taxon>Nocardiaceae</taxon>
        <taxon>Rhodococcus</taxon>
    </lineage>
</organism>
<feature type="domain" description="Adenylosuccinate lyase C-terminal" evidence="2">
    <location>
        <begin position="399"/>
        <end position="478"/>
    </location>
</feature>
<dbReference type="EMBL" id="CP000431">
    <property type="protein sequence ID" value="ABG92151.1"/>
    <property type="molecule type" value="Genomic_DNA"/>
</dbReference>
<dbReference type="PROSITE" id="PS00163">
    <property type="entry name" value="FUMARATE_LYASES"/>
    <property type="match status" value="1"/>
</dbReference>
<dbReference type="OrthoDB" id="9768878at2"/>
<dbReference type="CDD" id="cd01597">
    <property type="entry name" value="pCLME"/>
    <property type="match status" value="1"/>
</dbReference>
<dbReference type="InterPro" id="IPR020557">
    <property type="entry name" value="Fumarate_lyase_CS"/>
</dbReference>
<dbReference type="EC" id="4.3.2.2" evidence="3"/>
<dbReference type="PANTHER" id="PTHR43172">
    <property type="entry name" value="ADENYLOSUCCINATE LYASE"/>
    <property type="match status" value="1"/>
</dbReference>
<dbReference type="Gene3D" id="1.20.200.10">
    <property type="entry name" value="Fumarase/aspartase (Central domain)"/>
    <property type="match status" value="1"/>
</dbReference>
<dbReference type="AlphaFoldDB" id="Q0SJY5"/>
<dbReference type="HOGENOM" id="CLU_030949_3_3_11"/>
<sequence length="493" mass="53514">MLDYQHTACRLAEQHANRQSCGADLLRTNRHEGGTMGVGLDDDLLRDFFGNAEQRAIFDGPQRLQGWLDVERALAQTQAELGIIPAEAAQRISAHCQSDLFDINKLRQHVNATQHPIVPMVNALEKLVGTEFGQFVHYGATSQDIMDSGQALQLRQSLQGIERDVAAATKAAASLALKHRNTTQVGRTHGQHAVPISFGLKAATWVDELQRLQTRIAESRDRILTVQIFGAAGSMAGYGDRAFEVKAGVASRLGLTEPVAPWHATRDRIAELGSLMALLAGVSERIAAEVIRLQSTEFGELVEPLQPGHIGSSTMPQKRNPHLSEGIVAKARIAQSLSAGLLRNGAHQHERDMGAWAVEWLTVPELMVGSGAMAADLNHLLEGLQVNAECMRRNVGITGGQVNAESLMMILDSSIGRDHAHHLLVELTRSADLQNLNFSEVATADERVASHLSQDQIMKALDPAQYLGFAPEVADRVSRALTAEAEDRPSISS</sequence>
<keyword evidence="1 3" id="KW-0456">Lyase</keyword>
<evidence type="ECO:0000259" key="2">
    <source>
        <dbReference type="SMART" id="SM00998"/>
    </source>
</evidence>
<protein>
    <submittedName>
        <fullName evidence="3">Probable adenylosuccinate lyase</fullName>
        <ecNumber evidence="3">4.3.2.2</ecNumber>
    </submittedName>
</protein>
<dbReference type="GO" id="GO:0016829">
    <property type="term" value="F:lyase activity"/>
    <property type="evidence" value="ECO:0007669"/>
    <property type="project" value="UniProtKB-KW"/>
</dbReference>
<dbReference type="InterPro" id="IPR022761">
    <property type="entry name" value="Fumarate_lyase_N"/>
</dbReference>
<dbReference type="InterPro" id="IPR000362">
    <property type="entry name" value="Fumarate_lyase_fam"/>
</dbReference>
<evidence type="ECO:0000313" key="3">
    <source>
        <dbReference type="EMBL" id="ABG92151.1"/>
    </source>
</evidence>
<dbReference type="Gene3D" id="1.10.40.30">
    <property type="entry name" value="Fumarase/aspartase (C-terminal domain)"/>
    <property type="match status" value="1"/>
</dbReference>
<evidence type="ECO:0000256" key="1">
    <source>
        <dbReference type="ARBA" id="ARBA00023239"/>
    </source>
</evidence>
<dbReference type="Pfam" id="PF00206">
    <property type="entry name" value="Lyase_1"/>
    <property type="match status" value="1"/>
</dbReference>
<dbReference type="InterPro" id="IPR019468">
    <property type="entry name" value="AdenyloSucc_lyase_C"/>
</dbReference>
<dbReference type="SMART" id="SM00998">
    <property type="entry name" value="ADSL_C"/>
    <property type="match status" value="1"/>
</dbReference>
<dbReference type="KEGG" id="rha:RHA1_ro00315"/>
<proteinExistence type="predicted"/>
<dbReference type="PRINTS" id="PR00149">
    <property type="entry name" value="FUMRATELYASE"/>
</dbReference>
<evidence type="ECO:0000313" key="4">
    <source>
        <dbReference type="Proteomes" id="UP000008710"/>
    </source>
</evidence>
<dbReference type="PRINTS" id="PR00145">
    <property type="entry name" value="ARGSUCLYASE"/>
</dbReference>
<dbReference type="eggNOG" id="COG0015">
    <property type="taxonomic scope" value="Bacteria"/>
</dbReference>
<dbReference type="Pfam" id="PF10397">
    <property type="entry name" value="ADSL_C"/>
    <property type="match status" value="1"/>
</dbReference>
<name>Q0SJY5_RHOJR</name>
<dbReference type="Proteomes" id="UP000008710">
    <property type="component" value="Chromosome"/>
</dbReference>
<gene>
    <name evidence="3" type="ordered locus">RHA1_ro00315</name>
</gene>
<dbReference type="SUPFAM" id="SSF48557">
    <property type="entry name" value="L-aspartase-like"/>
    <property type="match status" value="1"/>
</dbReference>